<keyword evidence="2" id="KW-1185">Reference proteome</keyword>
<gene>
    <name evidence="1" type="ORF">MYCIT1_LOCUS17996</name>
</gene>
<protein>
    <submittedName>
        <fullName evidence="1">Uncharacterized protein</fullName>
    </submittedName>
</protein>
<evidence type="ECO:0000313" key="2">
    <source>
        <dbReference type="Proteomes" id="UP001295794"/>
    </source>
</evidence>
<dbReference type="Proteomes" id="UP001295794">
    <property type="component" value="Unassembled WGS sequence"/>
</dbReference>
<comment type="caution">
    <text evidence="1">The sequence shown here is derived from an EMBL/GenBank/DDBJ whole genome shotgun (WGS) entry which is preliminary data.</text>
</comment>
<reference evidence="1" key="1">
    <citation type="submission" date="2023-11" db="EMBL/GenBank/DDBJ databases">
        <authorList>
            <person name="De Vega J J."/>
            <person name="De Vega J J."/>
        </authorList>
    </citation>
    <scope>NUCLEOTIDE SEQUENCE</scope>
</reference>
<evidence type="ECO:0000313" key="1">
    <source>
        <dbReference type="EMBL" id="CAK5272365.1"/>
    </source>
</evidence>
<accession>A0AAD2Q3L8</accession>
<dbReference type="AlphaFoldDB" id="A0AAD2Q3L8"/>
<name>A0AAD2Q3L8_9AGAR</name>
<sequence length="49" mass="5516">MSRWAPARYIFPEFCRVCEPTAVSSRRQRASGSGGAVVLVYGWLLSRKI</sequence>
<dbReference type="EMBL" id="CAVNYO010000181">
    <property type="protein sequence ID" value="CAK5272365.1"/>
    <property type="molecule type" value="Genomic_DNA"/>
</dbReference>
<organism evidence="1 2">
    <name type="scientific">Mycena citricolor</name>
    <dbReference type="NCBI Taxonomy" id="2018698"/>
    <lineage>
        <taxon>Eukaryota</taxon>
        <taxon>Fungi</taxon>
        <taxon>Dikarya</taxon>
        <taxon>Basidiomycota</taxon>
        <taxon>Agaricomycotina</taxon>
        <taxon>Agaricomycetes</taxon>
        <taxon>Agaricomycetidae</taxon>
        <taxon>Agaricales</taxon>
        <taxon>Marasmiineae</taxon>
        <taxon>Mycenaceae</taxon>
        <taxon>Mycena</taxon>
    </lineage>
</organism>
<proteinExistence type="predicted"/>